<dbReference type="AlphaFoldDB" id="A0A3N4L613"/>
<sequence length="208" mass="23863">MSISLPSQQLTRIENATNRIVNNARTLDAEIETQWAKYKGPRRWALMEKVFEHVQLKGEESSHAAYALKKHLDACTDQDFQEMGKTRQEAEQAFQLLETLTPMATQHTQSEVRKAISRGKLTTAWSVDWEDKLEDIMPPFPAKKFLQVLAKYAEENSDISAATKYFKGRIDLHMHTKKTKKNPHLMLRDIADEAATKKSRQKGKKAAH</sequence>
<organism evidence="1 2">
    <name type="scientific">Terfezia boudieri ATCC MYA-4762</name>
    <dbReference type="NCBI Taxonomy" id="1051890"/>
    <lineage>
        <taxon>Eukaryota</taxon>
        <taxon>Fungi</taxon>
        <taxon>Dikarya</taxon>
        <taxon>Ascomycota</taxon>
        <taxon>Pezizomycotina</taxon>
        <taxon>Pezizomycetes</taxon>
        <taxon>Pezizales</taxon>
        <taxon>Pezizaceae</taxon>
        <taxon>Terfezia</taxon>
    </lineage>
</organism>
<protein>
    <submittedName>
        <fullName evidence="1">Uncharacterized protein</fullName>
    </submittedName>
</protein>
<gene>
    <name evidence="1" type="ORF">L211DRAFT_854212</name>
</gene>
<proteinExistence type="predicted"/>
<dbReference type="Proteomes" id="UP000267821">
    <property type="component" value="Unassembled WGS sequence"/>
</dbReference>
<name>A0A3N4L613_9PEZI</name>
<reference evidence="1 2" key="1">
    <citation type="journal article" date="2018" name="Nat. Ecol. Evol.">
        <title>Pezizomycetes genomes reveal the molecular basis of ectomycorrhizal truffle lifestyle.</title>
        <authorList>
            <person name="Murat C."/>
            <person name="Payen T."/>
            <person name="Noel B."/>
            <person name="Kuo A."/>
            <person name="Morin E."/>
            <person name="Chen J."/>
            <person name="Kohler A."/>
            <person name="Krizsan K."/>
            <person name="Balestrini R."/>
            <person name="Da Silva C."/>
            <person name="Montanini B."/>
            <person name="Hainaut M."/>
            <person name="Levati E."/>
            <person name="Barry K.W."/>
            <person name="Belfiori B."/>
            <person name="Cichocki N."/>
            <person name="Clum A."/>
            <person name="Dockter R.B."/>
            <person name="Fauchery L."/>
            <person name="Guy J."/>
            <person name="Iotti M."/>
            <person name="Le Tacon F."/>
            <person name="Lindquist E.A."/>
            <person name="Lipzen A."/>
            <person name="Malagnac F."/>
            <person name="Mello A."/>
            <person name="Molinier V."/>
            <person name="Miyauchi S."/>
            <person name="Poulain J."/>
            <person name="Riccioni C."/>
            <person name="Rubini A."/>
            <person name="Sitrit Y."/>
            <person name="Splivallo R."/>
            <person name="Traeger S."/>
            <person name="Wang M."/>
            <person name="Zifcakova L."/>
            <person name="Wipf D."/>
            <person name="Zambonelli A."/>
            <person name="Paolocci F."/>
            <person name="Nowrousian M."/>
            <person name="Ottonello S."/>
            <person name="Baldrian P."/>
            <person name="Spatafora J.W."/>
            <person name="Henrissat B."/>
            <person name="Nagy L.G."/>
            <person name="Aury J.M."/>
            <person name="Wincker P."/>
            <person name="Grigoriev I.V."/>
            <person name="Bonfante P."/>
            <person name="Martin F.M."/>
        </authorList>
    </citation>
    <scope>NUCLEOTIDE SEQUENCE [LARGE SCALE GENOMIC DNA]</scope>
    <source>
        <strain evidence="1 2">ATCC MYA-4762</strain>
    </source>
</reference>
<accession>A0A3N4L613</accession>
<keyword evidence="2" id="KW-1185">Reference proteome</keyword>
<dbReference type="EMBL" id="ML121641">
    <property type="protein sequence ID" value="RPB18340.1"/>
    <property type="molecule type" value="Genomic_DNA"/>
</dbReference>
<evidence type="ECO:0000313" key="2">
    <source>
        <dbReference type="Proteomes" id="UP000267821"/>
    </source>
</evidence>
<evidence type="ECO:0000313" key="1">
    <source>
        <dbReference type="EMBL" id="RPB18340.1"/>
    </source>
</evidence>
<dbReference type="OrthoDB" id="5434935at2759"/>
<dbReference type="InParanoid" id="A0A3N4L613"/>